<feature type="transmembrane region" description="Helical" evidence="6">
    <location>
        <begin position="182"/>
        <end position="208"/>
    </location>
</feature>
<keyword evidence="3 6" id="KW-1133">Transmembrane helix</keyword>
<dbReference type="EMBL" id="CP093313">
    <property type="protein sequence ID" value="UWZ86783.1"/>
    <property type="molecule type" value="Genomic_DNA"/>
</dbReference>
<keyword evidence="2 6" id="KW-0812">Transmembrane</keyword>
<dbReference type="GO" id="GO:0016020">
    <property type="term" value="C:membrane"/>
    <property type="evidence" value="ECO:0007669"/>
    <property type="project" value="UniProtKB-SubCell"/>
</dbReference>
<proteinExistence type="predicted"/>
<dbReference type="PANTHER" id="PTHR43731:SF26">
    <property type="entry name" value="RHOMBOID-LIKE PROTEIN 10, CHLOROPLASTIC"/>
    <property type="match status" value="1"/>
</dbReference>
<gene>
    <name evidence="8" type="ORF">MOP44_12735</name>
</gene>
<dbReference type="InterPro" id="IPR022764">
    <property type="entry name" value="Peptidase_S54_rhomboid_dom"/>
</dbReference>
<keyword evidence="8" id="KW-0645">Protease</keyword>
<evidence type="ECO:0000313" key="8">
    <source>
        <dbReference type="EMBL" id="UWZ86783.1"/>
    </source>
</evidence>
<dbReference type="GO" id="GO:0004252">
    <property type="term" value="F:serine-type endopeptidase activity"/>
    <property type="evidence" value="ECO:0007669"/>
    <property type="project" value="InterPro"/>
</dbReference>
<dbReference type="PANTHER" id="PTHR43731">
    <property type="entry name" value="RHOMBOID PROTEASE"/>
    <property type="match status" value="1"/>
</dbReference>
<evidence type="ECO:0000256" key="5">
    <source>
        <dbReference type="SAM" id="MobiDB-lite"/>
    </source>
</evidence>
<reference evidence="8" key="1">
    <citation type="submission" date="2021-04" db="EMBL/GenBank/DDBJ databases">
        <title>Phylogenetic analysis of Acidobacteriaceae.</title>
        <authorList>
            <person name="Qiu L."/>
            <person name="Zhang Q."/>
        </authorList>
    </citation>
    <scope>NUCLEOTIDE SEQUENCE</scope>
    <source>
        <strain evidence="8">DSM 25168</strain>
    </source>
</reference>
<accession>A0A9J7BVR0</accession>
<feature type="transmembrane region" description="Helical" evidence="6">
    <location>
        <begin position="228"/>
        <end position="244"/>
    </location>
</feature>
<dbReference type="AlphaFoldDB" id="A0A9J7BVR0"/>
<protein>
    <submittedName>
        <fullName evidence="8">Rhomboid family intramembrane serine protease</fullName>
    </submittedName>
</protein>
<evidence type="ECO:0000256" key="1">
    <source>
        <dbReference type="ARBA" id="ARBA00004141"/>
    </source>
</evidence>
<evidence type="ECO:0000313" key="9">
    <source>
        <dbReference type="Proteomes" id="UP001059380"/>
    </source>
</evidence>
<sequence length="310" mass="33229">MGSNPPPPFHGRDYRGWEPGPGPTPEILPPEAYAPRPQNDYVEYAPPQPPPTRRRPTWSSARATYTLLGINIAVYVFMVLGGVSPITPNSPSLMLWGANNAGAVLVDGQWWRIVTAMFVHGGILHLGLNMWCLWNLAMLAEPLMGTFGVFAVYILTGAAGNLLSTFFNWIGNAPSSPFPPGVPAWMAFPAGVGASGAIFGIAGALIVLLKSTRLPVPPEELKKIRKSVIYFAAINLVIGFSINFGSSRTGVAIDNWAHLGGCASGLLFAVPMVPRIGSPRDTFDMKLRVAVGMMVGVLVLFGFFLAQLGR</sequence>
<dbReference type="RefSeq" id="WP_260796420.1">
    <property type="nucleotide sequence ID" value="NZ_CP093313.1"/>
</dbReference>
<dbReference type="Gene3D" id="1.20.1540.10">
    <property type="entry name" value="Rhomboid-like"/>
    <property type="match status" value="1"/>
</dbReference>
<name>A0A9J7BVR0_9BACT</name>
<feature type="domain" description="Peptidase S54 rhomboid" evidence="7">
    <location>
        <begin position="108"/>
        <end position="273"/>
    </location>
</feature>
<feature type="transmembrane region" description="Helical" evidence="6">
    <location>
        <begin position="146"/>
        <end position="170"/>
    </location>
</feature>
<organism evidence="8 9">
    <name type="scientific">Occallatibacter riparius</name>
    <dbReference type="NCBI Taxonomy" id="1002689"/>
    <lineage>
        <taxon>Bacteria</taxon>
        <taxon>Pseudomonadati</taxon>
        <taxon>Acidobacteriota</taxon>
        <taxon>Terriglobia</taxon>
        <taxon>Terriglobales</taxon>
        <taxon>Acidobacteriaceae</taxon>
        <taxon>Occallatibacter</taxon>
    </lineage>
</organism>
<keyword evidence="8" id="KW-0378">Hydrolase</keyword>
<keyword evidence="9" id="KW-1185">Reference proteome</keyword>
<feature type="transmembrane region" description="Helical" evidence="6">
    <location>
        <begin position="110"/>
        <end position="134"/>
    </location>
</feature>
<feature type="transmembrane region" description="Helical" evidence="6">
    <location>
        <begin position="289"/>
        <end position="308"/>
    </location>
</feature>
<feature type="region of interest" description="Disordered" evidence="5">
    <location>
        <begin position="1"/>
        <end position="57"/>
    </location>
</feature>
<dbReference type="GO" id="GO:0006508">
    <property type="term" value="P:proteolysis"/>
    <property type="evidence" value="ECO:0007669"/>
    <property type="project" value="UniProtKB-KW"/>
</dbReference>
<dbReference type="InterPro" id="IPR035952">
    <property type="entry name" value="Rhomboid-like_sf"/>
</dbReference>
<evidence type="ECO:0000256" key="4">
    <source>
        <dbReference type="ARBA" id="ARBA00023136"/>
    </source>
</evidence>
<keyword evidence="4 6" id="KW-0472">Membrane</keyword>
<evidence type="ECO:0000256" key="2">
    <source>
        <dbReference type="ARBA" id="ARBA00022692"/>
    </source>
</evidence>
<feature type="transmembrane region" description="Helical" evidence="6">
    <location>
        <begin position="63"/>
        <end position="86"/>
    </location>
</feature>
<evidence type="ECO:0000259" key="7">
    <source>
        <dbReference type="Pfam" id="PF01694"/>
    </source>
</evidence>
<dbReference type="InterPro" id="IPR050925">
    <property type="entry name" value="Rhomboid_protease_S54"/>
</dbReference>
<comment type="subcellular location">
    <subcellularLocation>
        <location evidence="1">Membrane</location>
        <topology evidence="1">Multi-pass membrane protein</topology>
    </subcellularLocation>
</comment>
<evidence type="ECO:0000256" key="6">
    <source>
        <dbReference type="SAM" id="Phobius"/>
    </source>
</evidence>
<evidence type="ECO:0000256" key="3">
    <source>
        <dbReference type="ARBA" id="ARBA00022989"/>
    </source>
</evidence>
<dbReference type="Pfam" id="PF01694">
    <property type="entry name" value="Rhomboid"/>
    <property type="match status" value="1"/>
</dbReference>
<dbReference type="KEGG" id="orp:MOP44_12735"/>
<feature type="transmembrane region" description="Helical" evidence="6">
    <location>
        <begin position="256"/>
        <end position="277"/>
    </location>
</feature>
<dbReference type="Proteomes" id="UP001059380">
    <property type="component" value="Chromosome"/>
</dbReference>
<dbReference type="SUPFAM" id="SSF144091">
    <property type="entry name" value="Rhomboid-like"/>
    <property type="match status" value="1"/>
</dbReference>